<dbReference type="STRING" id="452637.Oter_2674"/>
<dbReference type="SUPFAM" id="SSF54523">
    <property type="entry name" value="Pili subunits"/>
    <property type="match status" value="1"/>
</dbReference>
<dbReference type="Gene3D" id="3.30.700.10">
    <property type="entry name" value="Glycoprotein, Type 4 Pilin"/>
    <property type="match status" value="1"/>
</dbReference>
<dbReference type="InterPro" id="IPR012902">
    <property type="entry name" value="N_methyl_site"/>
</dbReference>
<dbReference type="InterPro" id="IPR045584">
    <property type="entry name" value="Pilin-like"/>
</dbReference>
<feature type="transmembrane region" description="Helical" evidence="1">
    <location>
        <begin position="12"/>
        <end position="33"/>
    </location>
</feature>
<reference evidence="2 3" key="1">
    <citation type="journal article" date="2011" name="J. Bacteriol.">
        <title>Genome sequence of the verrucomicrobium Opitutus terrae PB90-1, an abundant inhabitant of rice paddy soil ecosystems.</title>
        <authorList>
            <person name="van Passel M.W."/>
            <person name="Kant R."/>
            <person name="Palva A."/>
            <person name="Copeland A."/>
            <person name="Lucas S."/>
            <person name="Lapidus A."/>
            <person name="Glavina del Rio T."/>
            <person name="Pitluck S."/>
            <person name="Goltsman E."/>
            <person name="Clum A."/>
            <person name="Sun H."/>
            <person name="Schmutz J."/>
            <person name="Larimer F.W."/>
            <person name="Land M.L."/>
            <person name="Hauser L."/>
            <person name="Kyrpides N."/>
            <person name="Mikhailova N."/>
            <person name="Richardson P.P."/>
            <person name="Janssen P.H."/>
            <person name="de Vos W.M."/>
            <person name="Smidt H."/>
        </authorList>
    </citation>
    <scope>NUCLEOTIDE SEQUENCE [LARGE SCALE GENOMIC DNA]</scope>
    <source>
        <strain evidence="3">DSM 11246 / JCM 15787 / PB90-1</strain>
    </source>
</reference>
<dbReference type="NCBIfam" id="TIGR02532">
    <property type="entry name" value="IV_pilin_GFxxxE"/>
    <property type="match status" value="1"/>
</dbReference>
<gene>
    <name evidence="2" type="ordered locus">Oter_2674</name>
</gene>
<dbReference type="Pfam" id="PF07963">
    <property type="entry name" value="N_methyl"/>
    <property type="match status" value="1"/>
</dbReference>
<dbReference type="HOGENOM" id="CLU_041661_2_0_0"/>
<evidence type="ECO:0000313" key="3">
    <source>
        <dbReference type="Proteomes" id="UP000007013"/>
    </source>
</evidence>
<evidence type="ECO:0008006" key="4">
    <source>
        <dbReference type="Google" id="ProtNLM"/>
    </source>
</evidence>
<keyword evidence="1" id="KW-1133">Transmembrane helix</keyword>
<name>B1ZUY5_OPITP</name>
<proteinExistence type="predicted"/>
<keyword evidence="1" id="KW-0472">Membrane</keyword>
<keyword evidence="1" id="KW-0812">Transmembrane</keyword>
<dbReference type="PANTHER" id="PTHR30093">
    <property type="entry name" value="GENERAL SECRETION PATHWAY PROTEIN G"/>
    <property type="match status" value="1"/>
</dbReference>
<sequence length="246" mass="25930">MRAPPRRPACAGFTLIELLTVIAIIGILAAILIPTVGSVRERAQRAVDGNNLREITKAAMIYAGDNNDRLPDPATLTTLSGGGPVHRWPGALAKNNVLSEPSFYLAKNDPLFNGTYPPAILTPTVAARNQLDPDFVAATLAWEFVGGLRMSDPPTTPVAFTRGLQPSGRWDINSGVYRDTGGFVAYLGGSVVFYTSTAEAFTSPTSGRKVTDIRNAIPAHARIYATPTPAGPTIGTLNGTAAVADN</sequence>
<dbReference type="KEGG" id="ote:Oter_2674"/>
<evidence type="ECO:0000313" key="2">
    <source>
        <dbReference type="EMBL" id="ACB75955.1"/>
    </source>
</evidence>
<organism evidence="2 3">
    <name type="scientific">Opitutus terrae (strain DSM 11246 / JCM 15787 / PB90-1)</name>
    <dbReference type="NCBI Taxonomy" id="452637"/>
    <lineage>
        <taxon>Bacteria</taxon>
        <taxon>Pseudomonadati</taxon>
        <taxon>Verrucomicrobiota</taxon>
        <taxon>Opitutia</taxon>
        <taxon>Opitutales</taxon>
        <taxon>Opitutaceae</taxon>
        <taxon>Opitutus</taxon>
    </lineage>
</organism>
<dbReference type="EMBL" id="CP001032">
    <property type="protein sequence ID" value="ACB75955.1"/>
    <property type="molecule type" value="Genomic_DNA"/>
</dbReference>
<evidence type="ECO:0000256" key="1">
    <source>
        <dbReference type="SAM" id="Phobius"/>
    </source>
</evidence>
<dbReference type="PROSITE" id="PS00409">
    <property type="entry name" value="PROKAR_NTER_METHYL"/>
    <property type="match status" value="1"/>
</dbReference>
<dbReference type="Proteomes" id="UP000007013">
    <property type="component" value="Chromosome"/>
</dbReference>
<keyword evidence="3" id="KW-1185">Reference proteome</keyword>
<dbReference type="RefSeq" id="WP_012375490.1">
    <property type="nucleotide sequence ID" value="NC_010571.1"/>
</dbReference>
<dbReference type="AlphaFoldDB" id="B1ZUY5"/>
<accession>B1ZUY5</accession>
<dbReference type="eggNOG" id="COG2165">
    <property type="taxonomic scope" value="Bacteria"/>
</dbReference>
<dbReference type="OrthoDB" id="194296at2"/>
<protein>
    <recommendedName>
        <fullName evidence="4">Prepilin-type N-terminal cleavage/methylation domain-containing protein</fullName>
    </recommendedName>
</protein>